<sequence>METTFHILLHLKTSDGHENIGRFFLGGDRTMADKLFSQLKGNPDVTDQCGLCIEFIEMRDNLPYNMEILSCTLDQLAENCKIITKAIFKRFAV</sequence>
<gene>
    <name evidence="1" type="ORF">FEF09_28705</name>
</gene>
<evidence type="ECO:0000313" key="2">
    <source>
        <dbReference type="Proteomes" id="UP000318815"/>
    </source>
</evidence>
<dbReference type="Proteomes" id="UP000318815">
    <property type="component" value="Unassembled WGS sequence"/>
</dbReference>
<keyword evidence="2" id="KW-1185">Reference proteome</keyword>
<reference evidence="1 2" key="1">
    <citation type="submission" date="2019-08" db="EMBL/GenBank/DDBJ databases">
        <title>Whole genome sequencing of chitin degrading bacteria Chitinophaga pinensis YS16.</title>
        <authorList>
            <person name="Singh R.P."/>
            <person name="Manchanda G."/>
            <person name="Maurya I.K."/>
            <person name="Joshi N.K."/>
            <person name="Srivastava A.K."/>
        </authorList>
    </citation>
    <scope>NUCLEOTIDE SEQUENCE [LARGE SCALE GENOMIC DNA]</scope>
    <source>
        <strain evidence="1 2">YS-16</strain>
    </source>
</reference>
<evidence type="ECO:0000313" key="1">
    <source>
        <dbReference type="EMBL" id="TWV91719.1"/>
    </source>
</evidence>
<dbReference type="AlphaFoldDB" id="A0A5C6LK82"/>
<dbReference type="OrthoDB" id="676292at2"/>
<proteinExistence type="predicted"/>
<name>A0A5C6LK82_9BACT</name>
<comment type="caution">
    <text evidence="1">The sequence shown here is derived from an EMBL/GenBank/DDBJ whole genome shotgun (WGS) entry which is preliminary data.</text>
</comment>
<accession>A0A5C6LK82</accession>
<protein>
    <submittedName>
        <fullName evidence="1">Uncharacterized protein</fullName>
    </submittedName>
</protein>
<dbReference type="RefSeq" id="WP_146308267.1">
    <property type="nucleotide sequence ID" value="NZ_VOHS01000072.1"/>
</dbReference>
<organism evidence="1 2">
    <name type="scientific">Chitinophaga pinensis</name>
    <dbReference type="NCBI Taxonomy" id="79329"/>
    <lineage>
        <taxon>Bacteria</taxon>
        <taxon>Pseudomonadati</taxon>
        <taxon>Bacteroidota</taxon>
        <taxon>Chitinophagia</taxon>
        <taxon>Chitinophagales</taxon>
        <taxon>Chitinophagaceae</taxon>
        <taxon>Chitinophaga</taxon>
    </lineage>
</organism>
<dbReference type="EMBL" id="VOHS01000072">
    <property type="protein sequence ID" value="TWV91719.1"/>
    <property type="molecule type" value="Genomic_DNA"/>
</dbReference>